<dbReference type="CDD" id="cd04301">
    <property type="entry name" value="NAT_SF"/>
    <property type="match status" value="1"/>
</dbReference>
<evidence type="ECO:0000259" key="11">
    <source>
        <dbReference type="PROSITE" id="PS51186"/>
    </source>
</evidence>
<dbReference type="Gene3D" id="3.40.630.30">
    <property type="match status" value="1"/>
</dbReference>
<protein>
    <recommendedName>
        <fullName evidence="8">N-alpha-acetyltransferase 60</fullName>
        <ecNumber evidence="7">2.3.1.259</ecNumber>
        <ecNumber evidence="1">2.3.1.48</ecNumber>
    </recommendedName>
</protein>
<dbReference type="PROSITE" id="PS51186">
    <property type="entry name" value="GNAT"/>
    <property type="match status" value="1"/>
</dbReference>
<proteinExistence type="inferred from homology"/>
<keyword evidence="13" id="KW-1185">Reference proteome</keyword>
<keyword evidence="2" id="KW-0808">Transferase</keyword>
<dbReference type="EC" id="2.3.1.48" evidence="1"/>
<comment type="catalytic activity">
    <reaction evidence="10">
        <text>N-terminal L-methionyl-[transmembrane protein] + acetyl-CoA = N-terminal N(alpha)-acetyl-L-methionyl-[transmembrane protein] + CoA + H(+)</text>
        <dbReference type="Rhea" id="RHEA:50604"/>
        <dbReference type="Rhea" id="RHEA-COMP:12745"/>
        <dbReference type="Rhea" id="RHEA-COMP:12746"/>
        <dbReference type="ChEBI" id="CHEBI:15378"/>
        <dbReference type="ChEBI" id="CHEBI:57287"/>
        <dbReference type="ChEBI" id="CHEBI:57288"/>
        <dbReference type="ChEBI" id="CHEBI:64731"/>
        <dbReference type="ChEBI" id="CHEBI:133414"/>
        <dbReference type="EC" id="2.3.1.259"/>
    </reaction>
</comment>
<dbReference type="PANTHER" id="PTHR14744:SF15">
    <property type="entry name" value="N-ALPHA-ACETYLTRANSFERASE 60"/>
    <property type="match status" value="1"/>
</dbReference>
<sequence length="278" mass="30626">MTRRGAGPDFQTSFQSVLRPHDTAFEGVPEIQVHRPSDRASHLVLPLSSLRDEVFYRPVCAGDYSALKAAHLKAFPIDYDEAFYERAIAQDSGISSWAAVQKDRQSGQEELIGFITAQYLRLHECDPTDRAAMGLGSTLVNGQEVVYILTLGVAEAARRRGTAGQLLRLVLAAAEARGCRACFLHVICYNHAAISFYLAHSFDQLAELRDFYCIVSGRQPDPDRAQYNAYLCARHLREEGDLSAMAYISSALFPFRSLMDSWGQASGQQLAGIVAASS</sequence>
<comment type="catalytic activity">
    <reaction evidence="9">
        <text>L-lysyl-[protein] + acetyl-CoA = N(6)-acetyl-L-lysyl-[protein] + CoA + H(+)</text>
        <dbReference type="Rhea" id="RHEA:45948"/>
        <dbReference type="Rhea" id="RHEA-COMP:9752"/>
        <dbReference type="Rhea" id="RHEA-COMP:10731"/>
        <dbReference type="ChEBI" id="CHEBI:15378"/>
        <dbReference type="ChEBI" id="CHEBI:29969"/>
        <dbReference type="ChEBI" id="CHEBI:57287"/>
        <dbReference type="ChEBI" id="CHEBI:57288"/>
        <dbReference type="ChEBI" id="CHEBI:61930"/>
        <dbReference type="EC" id="2.3.1.48"/>
    </reaction>
</comment>
<dbReference type="PANTHER" id="PTHR14744">
    <property type="entry name" value="N-ALPHA-ACETYLTRANSFERASE 60"/>
    <property type="match status" value="1"/>
</dbReference>
<dbReference type="Proteomes" id="UP001465755">
    <property type="component" value="Unassembled WGS sequence"/>
</dbReference>
<dbReference type="EC" id="2.3.1.259" evidence="7"/>
<dbReference type="GO" id="GO:0120518">
    <property type="term" value="F:protein N-terminal-methionine acetyltransferase activity"/>
    <property type="evidence" value="ECO:0007669"/>
    <property type="project" value="UniProtKB-EC"/>
</dbReference>
<evidence type="ECO:0000313" key="12">
    <source>
        <dbReference type="EMBL" id="KAK9807968.1"/>
    </source>
</evidence>
<evidence type="ECO:0000256" key="7">
    <source>
        <dbReference type="ARBA" id="ARBA00026111"/>
    </source>
</evidence>
<organism evidence="12 13">
    <name type="scientific">Symbiochloris irregularis</name>
    <dbReference type="NCBI Taxonomy" id="706552"/>
    <lineage>
        <taxon>Eukaryota</taxon>
        <taxon>Viridiplantae</taxon>
        <taxon>Chlorophyta</taxon>
        <taxon>core chlorophytes</taxon>
        <taxon>Trebouxiophyceae</taxon>
        <taxon>Trebouxiales</taxon>
        <taxon>Trebouxiaceae</taxon>
        <taxon>Symbiochloris</taxon>
    </lineage>
</organism>
<gene>
    <name evidence="12" type="ORF">WJX73_008519</name>
</gene>
<dbReference type="InterPro" id="IPR000182">
    <property type="entry name" value="GNAT_dom"/>
</dbReference>
<keyword evidence="3" id="KW-0159">Chromosome partition</keyword>
<reference evidence="12 13" key="1">
    <citation type="journal article" date="2024" name="Nat. Commun.">
        <title>Phylogenomics reveals the evolutionary origins of lichenization in chlorophyte algae.</title>
        <authorList>
            <person name="Puginier C."/>
            <person name="Libourel C."/>
            <person name="Otte J."/>
            <person name="Skaloud P."/>
            <person name="Haon M."/>
            <person name="Grisel S."/>
            <person name="Petersen M."/>
            <person name="Berrin J.G."/>
            <person name="Delaux P.M."/>
            <person name="Dal Grande F."/>
            <person name="Keller J."/>
        </authorList>
    </citation>
    <scope>NUCLEOTIDE SEQUENCE [LARGE SCALE GENOMIC DNA]</scope>
    <source>
        <strain evidence="12 13">SAG 2036</strain>
    </source>
</reference>
<comment type="caution">
    <text evidence="12">The sequence shown here is derived from an EMBL/GenBank/DDBJ whole genome shotgun (WGS) entry which is preliminary data.</text>
</comment>
<evidence type="ECO:0000256" key="6">
    <source>
        <dbReference type="ARBA" id="ARBA00025774"/>
    </source>
</evidence>
<evidence type="ECO:0000256" key="10">
    <source>
        <dbReference type="ARBA" id="ARBA00048848"/>
    </source>
</evidence>
<dbReference type="GO" id="GO:0007059">
    <property type="term" value="P:chromosome segregation"/>
    <property type="evidence" value="ECO:0007669"/>
    <property type="project" value="UniProtKB-KW"/>
</dbReference>
<dbReference type="InterPro" id="IPR016181">
    <property type="entry name" value="Acyl_CoA_acyltransferase"/>
</dbReference>
<keyword evidence="4" id="KW-0156">Chromatin regulator</keyword>
<dbReference type="AlphaFoldDB" id="A0AAW1PIE4"/>
<evidence type="ECO:0000256" key="8">
    <source>
        <dbReference type="ARBA" id="ARBA00026144"/>
    </source>
</evidence>
<evidence type="ECO:0000256" key="1">
    <source>
        <dbReference type="ARBA" id="ARBA00013184"/>
    </source>
</evidence>
<name>A0AAW1PIE4_9CHLO</name>
<evidence type="ECO:0000256" key="3">
    <source>
        <dbReference type="ARBA" id="ARBA00022829"/>
    </source>
</evidence>
<dbReference type="InterPro" id="IPR045141">
    <property type="entry name" value="NAA60-like"/>
</dbReference>
<dbReference type="Pfam" id="PF00583">
    <property type="entry name" value="Acetyltransf_1"/>
    <property type="match status" value="1"/>
</dbReference>
<dbReference type="SUPFAM" id="SSF55729">
    <property type="entry name" value="Acyl-CoA N-acyltransferases (Nat)"/>
    <property type="match status" value="1"/>
</dbReference>
<comment type="similarity">
    <text evidence="6">Belongs to the acetyltransferase family. NAA60 subfamily.</text>
</comment>
<evidence type="ECO:0000256" key="4">
    <source>
        <dbReference type="ARBA" id="ARBA00022853"/>
    </source>
</evidence>
<evidence type="ECO:0000313" key="13">
    <source>
        <dbReference type="Proteomes" id="UP001465755"/>
    </source>
</evidence>
<dbReference type="GO" id="GO:0000139">
    <property type="term" value="C:Golgi membrane"/>
    <property type="evidence" value="ECO:0007669"/>
    <property type="project" value="TreeGrafter"/>
</dbReference>
<keyword evidence="5" id="KW-0012">Acyltransferase</keyword>
<evidence type="ECO:0000256" key="9">
    <source>
        <dbReference type="ARBA" id="ARBA00048017"/>
    </source>
</evidence>
<feature type="domain" description="N-acetyltransferase" evidence="11">
    <location>
        <begin position="54"/>
        <end position="237"/>
    </location>
</feature>
<evidence type="ECO:0000256" key="5">
    <source>
        <dbReference type="ARBA" id="ARBA00023315"/>
    </source>
</evidence>
<accession>A0AAW1PIE4</accession>
<dbReference type="EMBL" id="JALJOQ010000029">
    <property type="protein sequence ID" value="KAK9807968.1"/>
    <property type="molecule type" value="Genomic_DNA"/>
</dbReference>
<dbReference type="GO" id="GO:0004402">
    <property type="term" value="F:histone acetyltransferase activity"/>
    <property type="evidence" value="ECO:0007669"/>
    <property type="project" value="TreeGrafter"/>
</dbReference>
<evidence type="ECO:0000256" key="2">
    <source>
        <dbReference type="ARBA" id="ARBA00022679"/>
    </source>
</evidence>